<dbReference type="KEGG" id="rsz:108835225"/>
<reference evidence="3" key="2">
    <citation type="submission" date="2025-08" db="UniProtKB">
        <authorList>
            <consortium name="RefSeq"/>
        </authorList>
    </citation>
    <scope>IDENTIFICATION</scope>
    <source>
        <tissue evidence="3">Leaf</tissue>
    </source>
</reference>
<dbReference type="OrthoDB" id="778084at2759"/>
<evidence type="ECO:0000313" key="3">
    <source>
        <dbReference type="RefSeq" id="XP_018464008.1"/>
    </source>
</evidence>
<evidence type="ECO:0000313" key="2">
    <source>
        <dbReference type="Proteomes" id="UP000504610"/>
    </source>
</evidence>
<evidence type="ECO:0000256" key="1">
    <source>
        <dbReference type="SAM" id="MobiDB-lite"/>
    </source>
</evidence>
<organism evidence="2 3">
    <name type="scientific">Raphanus sativus</name>
    <name type="common">Radish</name>
    <name type="synonym">Raphanus raphanistrum var. sativus</name>
    <dbReference type="NCBI Taxonomy" id="3726"/>
    <lineage>
        <taxon>Eukaryota</taxon>
        <taxon>Viridiplantae</taxon>
        <taxon>Streptophyta</taxon>
        <taxon>Embryophyta</taxon>
        <taxon>Tracheophyta</taxon>
        <taxon>Spermatophyta</taxon>
        <taxon>Magnoliopsida</taxon>
        <taxon>eudicotyledons</taxon>
        <taxon>Gunneridae</taxon>
        <taxon>Pentapetalae</taxon>
        <taxon>rosids</taxon>
        <taxon>malvids</taxon>
        <taxon>Brassicales</taxon>
        <taxon>Brassicaceae</taxon>
        <taxon>Brassiceae</taxon>
        <taxon>Raphanus</taxon>
    </lineage>
</organism>
<name>A0A6J0LW08_RAPSA</name>
<gene>
    <name evidence="3" type="primary">LOC108835225</name>
</gene>
<accession>A0A6J0LW08</accession>
<dbReference type="RefSeq" id="XP_018464008.1">
    <property type="nucleotide sequence ID" value="XM_018608506.2"/>
</dbReference>
<feature type="compositionally biased region" description="Pro residues" evidence="1">
    <location>
        <begin position="1"/>
        <end position="12"/>
    </location>
</feature>
<sequence length="351" mass="39790">MSRCYPFPPPGFVPNRVRDESLIEPIKKGTKEEVKREKKDKKHNKDKKRKERAGRSREHRHHKRLRKDESANASKKVDDDNEIESLEKSCLTMEPDHQTSSQNSSDSNENEGPNHIQSQPFDGRHNDSGECVCLLVVGSVLLHVLATMMTLFLRIVAMGFEETSIRVLLHGKGQKYPEVMMTDSSHTALCECVGHRYSTSANQAPRDASRVCQEKTRDPVFDSAVDISTKLCKDEETNRQFSMQLGKEKRAASSSLEERIGPSKLCRKCPPSTAMRFWKLIEDWAPDRLETKLNDSEDEELWLLMKVGAKRHHGQASVQTSSKGSSSMVWATTAQFLPEAELHALPFTVPF</sequence>
<dbReference type="AlphaFoldDB" id="A0A6J0LW08"/>
<reference evidence="2" key="1">
    <citation type="journal article" date="2019" name="Database">
        <title>The radish genome database (RadishGD): an integrated information resource for radish genomics.</title>
        <authorList>
            <person name="Yu H.J."/>
            <person name="Baek S."/>
            <person name="Lee Y.J."/>
            <person name="Cho A."/>
            <person name="Mun J.H."/>
        </authorList>
    </citation>
    <scope>NUCLEOTIDE SEQUENCE [LARGE SCALE GENOMIC DNA]</scope>
    <source>
        <strain evidence="2">cv. WK10039</strain>
    </source>
</reference>
<dbReference type="PANTHER" id="PTHR34660:SF10">
    <property type="entry name" value="(RAPE) HYPOTHETICAL PROTEIN"/>
    <property type="match status" value="1"/>
</dbReference>
<feature type="compositionally biased region" description="Basic and acidic residues" evidence="1">
    <location>
        <begin position="16"/>
        <end position="37"/>
    </location>
</feature>
<protein>
    <submittedName>
        <fullName evidence="3">Uncharacterized protein LOC108835225 isoform X1</fullName>
    </submittedName>
</protein>
<keyword evidence="2" id="KW-1185">Reference proteome</keyword>
<feature type="compositionally biased region" description="Basic and acidic residues" evidence="1">
    <location>
        <begin position="66"/>
        <end position="78"/>
    </location>
</feature>
<feature type="compositionally biased region" description="Basic residues" evidence="1">
    <location>
        <begin position="38"/>
        <end position="65"/>
    </location>
</feature>
<feature type="region of interest" description="Disordered" evidence="1">
    <location>
        <begin position="1"/>
        <end position="123"/>
    </location>
</feature>
<dbReference type="PANTHER" id="PTHR34660">
    <property type="entry name" value="MYB-LIKE PROTEIN X"/>
    <property type="match status" value="1"/>
</dbReference>
<proteinExistence type="predicted"/>
<dbReference type="Proteomes" id="UP000504610">
    <property type="component" value="Chromosome 9"/>
</dbReference>
<feature type="compositionally biased region" description="Low complexity" evidence="1">
    <location>
        <begin position="100"/>
        <end position="111"/>
    </location>
</feature>
<dbReference type="GeneID" id="108835225"/>